<feature type="compositionally biased region" description="Polar residues" evidence="1">
    <location>
        <begin position="16"/>
        <end position="36"/>
    </location>
</feature>
<reference evidence="2" key="1">
    <citation type="journal article" date="2014" name="PLoS ONE">
        <title>Transcriptome-Based Identification of ABC Transporters in the Western Tarnished Plant Bug Lygus hesperus.</title>
        <authorList>
            <person name="Hull J.J."/>
            <person name="Chaney K."/>
            <person name="Geib S.M."/>
            <person name="Fabrick J.A."/>
            <person name="Brent C.S."/>
            <person name="Walsh D."/>
            <person name="Lavine L.C."/>
        </authorList>
    </citation>
    <scope>NUCLEOTIDE SEQUENCE</scope>
</reference>
<dbReference type="AlphaFoldDB" id="A0A0A9XFF3"/>
<proteinExistence type="predicted"/>
<name>A0A0A9XFF3_LYGHE</name>
<gene>
    <name evidence="2" type="ORF">CM83_35092</name>
</gene>
<dbReference type="EMBL" id="GBHO01024915">
    <property type="protein sequence ID" value="JAG18689.1"/>
    <property type="molecule type" value="Transcribed_RNA"/>
</dbReference>
<feature type="region of interest" description="Disordered" evidence="1">
    <location>
        <begin position="50"/>
        <end position="129"/>
    </location>
</feature>
<feature type="region of interest" description="Disordered" evidence="1">
    <location>
        <begin position="1"/>
        <end position="36"/>
    </location>
</feature>
<sequence length="129" mass="13723">MVPAAPKRQHDIFASPGTTMDRNGNGGLTTTSDSFLHSTGLHGLLQRLLHTRKPQTGNGPQDQPDRPPEAADAAPIGPSKPPSNNLTPTQKAAARATPEAKIGCTTSPKKSPSPHLKNKYEIKTRCKTI</sequence>
<reference evidence="2" key="2">
    <citation type="submission" date="2014-07" db="EMBL/GenBank/DDBJ databases">
        <authorList>
            <person name="Hull J."/>
        </authorList>
    </citation>
    <scope>NUCLEOTIDE SEQUENCE</scope>
</reference>
<protein>
    <submittedName>
        <fullName evidence="2">Uncharacterized protein</fullName>
    </submittedName>
</protein>
<organism evidence="2">
    <name type="scientific">Lygus hesperus</name>
    <name type="common">Western plant bug</name>
    <dbReference type="NCBI Taxonomy" id="30085"/>
    <lineage>
        <taxon>Eukaryota</taxon>
        <taxon>Metazoa</taxon>
        <taxon>Ecdysozoa</taxon>
        <taxon>Arthropoda</taxon>
        <taxon>Hexapoda</taxon>
        <taxon>Insecta</taxon>
        <taxon>Pterygota</taxon>
        <taxon>Neoptera</taxon>
        <taxon>Paraneoptera</taxon>
        <taxon>Hemiptera</taxon>
        <taxon>Heteroptera</taxon>
        <taxon>Panheteroptera</taxon>
        <taxon>Cimicomorpha</taxon>
        <taxon>Miridae</taxon>
        <taxon>Mirini</taxon>
        <taxon>Lygus</taxon>
    </lineage>
</organism>
<evidence type="ECO:0000256" key="1">
    <source>
        <dbReference type="SAM" id="MobiDB-lite"/>
    </source>
</evidence>
<evidence type="ECO:0000313" key="2">
    <source>
        <dbReference type="EMBL" id="JAG18689.1"/>
    </source>
</evidence>
<accession>A0A0A9XFF3</accession>
<feature type="compositionally biased region" description="Basic and acidic residues" evidence="1">
    <location>
        <begin position="118"/>
        <end position="129"/>
    </location>
</feature>